<dbReference type="PANTHER" id="PTHR12749">
    <property type="entry name" value="EXCISION REPAIR CROSS-COMPLEMENTING 1 ERCC1"/>
    <property type="match status" value="1"/>
</dbReference>
<evidence type="ECO:0000256" key="8">
    <source>
        <dbReference type="SAM" id="MobiDB-lite"/>
    </source>
</evidence>
<evidence type="ECO:0000256" key="6">
    <source>
        <dbReference type="ARBA" id="ARBA00023242"/>
    </source>
</evidence>
<dbReference type="InterPro" id="IPR010994">
    <property type="entry name" value="RuvA_2-like"/>
</dbReference>
<dbReference type="Gene3D" id="1.10.150.20">
    <property type="entry name" value="5' to 3' exonuclease, C-terminal subdomain"/>
    <property type="match status" value="1"/>
</dbReference>
<comment type="subcellular location">
    <subcellularLocation>
        <location evidence="1">Nucleus</location>
    </subcellularLocation>
</comment>
<dbReference type="FunFam" id="1.10.150.20:FF:000017">
    <property type="entry name" value="DNA excision repair protein ERCC-1"/>
    <property type="match status" value="1"/>
</dbReference>
<dbReference type="GO" id="GO:0006302">
    <property type="term" value="P:double-strand break repair"/>
    <property type="evidence" value="ECO:0007669"/>
    <property type="project" value="UniProtKB-ARBA"/>
</dbReference>
<gene>
    <name evidence="10" type="ORF">QCA50_004358</name>
</gene>
<dbReference type="GO" id="GO:0006289">
    <property type="term" value="P:nucleotide-excision repair"/>
    <property type="evidence" value="ECO:0007669"/>
    <property type="project" value="UniProtKB-ARBA"/>
</dbReference>
<dbReference type="AlphaFoldDB" id="A0AAW0GTS4"/>
<evidence type="ECO:0000256" key="1">
    <source>
        <dbReference type="ARBA" id="ARBA00004123"/>
    </source>
</evidence>
<proteinExistence type="inferred from homology"/>
<dbReference type="Gene3D" id="3.40.50.10130">
    <property type="match status" value="1"/>
</dbReference>
<feature type="compositionally biased region" description="Polar residues" evidence="8">
    <location>
        <begin position="240"/>
        <end position="257"/>
    </location>
</feature>
<evidence type="ECO:0000313" key="10">
    <source>
        <dbReference type="EMBL" id="KAK7692725.1"/>
    </source>
</evidence>
<protein>
    <recommendedName>
        <fullName evidence="7">DNA excision repair protein ERCC-1</fullName>
    </recommendedName>
</protein>
<dbReference type="PANTHER" id="PTHR12749:SF0">
    <property type="entry name" value="DNA EXCISION REPAIR PROTEIN ERCC-1"/>
    <property type="match status" value="1"/>
</dbReference>
<evidence type="ECO:0000256" key="7">
    <source>
        <dbReference type="ARBA" id="ARBA00071993"/>
    </source>
</evidence>
<feature type="compositionally biased region" description="Acidic residues" evidence="8">
    <location>
        <begin position="307"/>
        <end position="320"/>
    </location>
</feature>
<dbReference type="GO" id="GO:0070914">
    <property type="term" value="P:UV-damage excision repair"/>
    <property type="evidence" value="ECO:0007669"/>
    <property type="project" value="TreeGrafter"/>
</dbReference>
<keyword evidence="4" id="KW-0238">DNA-binding</keyword>
<name>A0AAW0GTS4_9APHY</name>
<dbReference type="InterPro" id="IPR004579">
    <property type="entry name" value="ERCC1/RAD10/SWI10"/>
</dbReference>
<evidence type="ECO:0000256" key="5">
    <source>
        <dbReference type="ARBA" id="ARBA00023204"/>
    </source>
</evidence>
<dbReference type="SUPFAM" id="SSF52980">
    <property type="entry name" value="Restriction endonuclease-like"/>
    <property type="match status" value="1"/>
</dbReference>
<dbReference type="GO" id="GO:0003697">
    <property type="term" value="F:single-stranded DNA binding"/>
    <property type="evidence" value="ECO:0007669"/>
    <property type="project" value="TreeGrafter"/>
</dbReference>
<dbReference type="InterPro" id="IPR047260">
    <property type="entry name" value="ERCC1-like_central_dom"/>
</dbReference>
<evidence type="ECO:0000259" key="9">
    <source>
        <dbReference type="Pfam" id="PF03834"/>
    </source>
</evidence>
<dbReference type="EMBL" id="JASBNA010000004">
    <property type="protein sequence ID" value="KAK7692725.1"/>
    <property type="molecule type" value="Genomic_DNA"/>
</dbReference>
<accession>A0AAW0GTS4</accession>
<dbReference type="GO" id="GO:0003684">
    <property type="term" value="F:damaged DNA binding"/>
    <property type="evidence" value="ECO:0007669"/>
    <property type="project" value="InterPro"/>
</dbReference>
<dbReference type="GO" id="GO:0070522">
    <property type="term" value="C:ERCC4-ERCC1 complex"/>
    <property type="evidence" value="ECO:0007669"/>
    <property type="project" value="TreeGrafter"/>
</dbReference>
<dbReference type="Proteomes" id="UP001385951">
    <property type="component" value="Unassembled WGS sequence"/>
</dbReference>
<reference evidence="10 11" key="1">
    <citation type="submission" date="2022-09" db="EMBL/GenBank/DDBJ databases">
        <authorList>
            <person name="Palmer J.M."/>
        </authorList>
    </citation>
    <scope>NUCLEOTIDE SEQUENCE [LARGE SCALE GENOMIC DNA]</scope>
    <source>
        <strain evidence="10 11">DSM 7382</strain>
    </source>
</reference>
<dbReference type="CDD" id="cd22325">
    <property type="entry name" value="ERCC1_C-like"/>
    <property type="match status" value="1"/>
</dbReference>
<feature type="domain" description="ERCC1-like central" evidence="9">
    <location>
        <begin position="17"/>
        <end position="130"/>
    </location>
</feature>
<comment type="similarity">
    <text evidence="2">Belongs to the ERCC1/RAD10/SWI10 family.</text>
</comment>
<dbReference type="Pfam" id="PF03834">
    <property type="entry name" value="Rad10"/>
    <property type="match status" value="1"/>
</dbReference>
<dbReference type="SUPFAM" id="SSF47781">
    <property type="entry name" value="RuvA domain 2-like"/>
    <property type="match status" value="1"/>
</dbReference>
<dbReference type="InterPro" id="IPR011335">
    <property type="entry name" value="Restrct_endonuc-II-like"/>
</dbReference>
<comment type="caution">
    <text evidence="10">The sequence shown here is derived from an EMBL/GenBank/DDBJ whole genome shotgun (WGS) entry which is preliminary data.</text>
</comment>
<evidence type="ECO:0000256" key="4">
    <source>
        <dbReference type="ARBA" id="ARBA00023125"/>
    </source>
</evidence>
<dbReference type="GO" id="GO:0000110">
    <property type="term" value="C:nucleotide-excision repair factor 1 complex"/>
    <property type="evidence" value="ECO:0007669"/>
    <property type="project" value="TreeGrafter"/>
</dbReference>
<evidence type="ECO:0000313" key="11">
    <source>
        <dbReference type="Proteomes" id="UP001385951"/>
    </source>
</evidence>
<dbReference type="Pfam" id="PF14520">
    <property type="entry name" value="HHH_5"/>
    <property type="match status" value="1"/>
</dbReference>
<keyword evidence="11" id="KW-1185">Reference proteome</keyword>
<dbReference type="NCBIfam" id="TIGR00597">
    <property type="entry name" value="rad10"/>
    <property type="match status" value="1"/>
</dbReference>
<keyword evidence="3" id="KW-0227">DNA damage</keyword>
<keyword evidence="5" id="KW-0234">DNA repair</keyword>
<keyword evidence="6" id="KW-0539">Nucleus</keyword>
<feature type="region of interest" description="Disordered" evidence="8">
    <location>
        <begin position="213"/>
        <end position="327"/>
    </location>
</feature>
<sequence>MAQPARPPVVQPGTGNNIIVNPCQRGNPILECIRNVGKEFGDVVVDYQVGRTTGILFLSLRYHRLHPEYIHQRIQKLGHTYNLRVLLIMCDVNEHQESIRELTKICLHNNITVMVAWTAEEAGFYLSTYKLYENKPPDLIKERVDKDYNSMLRTSLTSISKVNKTDVETLKTTFGSIADISKASADQLQNLPGFGQVKVKRIKDAFEKPFRNNATSALPFGSQTQTQSQRSTSAQNTTTDTGAENSTTRRVASSSQPIVPAPSRPPREPSPEWDLELDLNASPTTTPPPPEKSTTLDKPKRAPSPEWDIEDDIEIDDDETFGQSSLL</sequence>
<organism evidence="10 11">
    <name type="scientific">Cerrena zonata</name>
    <dbReference type="NCBI Taxonomy" id="2478898"/>
    <lineage>
        <taxon>Eukaryota</taxon>
        <taxon>Fungi</taxon>
        <taxon>Dikarya</taxon>
        <taxon>Basidiomycota</taxon>
        <taxon>Agaricomycotina</taxon>
        <taxon>Agaricomycetes</taxon>
        <taxon>Polyporales</taxon>
        <taxon>Cerrenaceae</taxon>
        <taxon>Cerrena</taxon>
    </lineage>
</organism>
<dbReference type="FunFam" id="3.40.50.10130:FF:000001">
    <property type="entry name" value="DNA excision repair protein ERCC-1"/>
    <property type="match status" value="1"/>
</dbReference>
<evidence type="ECO:0000256" key="2">
    <source>
        <dbReference type="ARBA" id="ARBA00008283"/>
    </source>
</evidence>
<dbReference type="GO" id="GO:0006312">
    <property type="term" value="P:mitotic recombination"/>
    <property type="evidence" value="ECO:0007669"/>
    <property type="project" value="TreeGrafter"/>
</dbReference>
<evidence type="ECO:0000256" key="3">
    <source>
        <dbReference type="ARBA" id="ARBA00022763"/>
    </source>
</evidence>
<feature type="compositionally biased region" description="Low complexity" evidence="8">
    <location>
        <begin position="222"/>
        <end position="239"/>
    </location>
</feature>